<comment type="caution">
    <text evidence="2">The sequence shown here is derived from an EMBL/GenBank/DDBJ whole genome shotgun (WGS) entry which is preliminary data.</text>
</comment>
<dbReference type="Proteomes" id="UP000272888">
    <property type="component" value="Unassembled WGS sequence"/>
</dbReference>
<evidence type="ECO:0000256" key="1">
    <source>
        <dbReference type="SAM" id="MobiDB-lite"/>
    </source>
</evidence>
<proteinExistence type="predicted"/>
<feature type="region of interest" description="Disordered" evidence="1">
    <location>
        <begin position="1"/>
        <end position="106"/>
    </location>
</feature>
<sequence>MKVEGQEAPSGPEKVPPEKDAFQQVLQQTSGRGSAPVRPGSTARRGMPPVPGGPPKAVPSRPGGLLPSSIGPSTRASSSPPQVRASGAILSTARSALGSPETLRQARQGMHVEMQRLGTVRQEAQAEGHEQATHRASDLIARELERSLRSEARPAPVQAPTPSSTRTDSPAGSAPLASVTEGRGAAVGAGPASSTPVAQVESMLALIEKIEVFVKSQRPALGLSLRGSLEATVEVERTGPREVALRIQGRHGPVPTEDVARLRDALEARGLRLSVLRAD</sequence>
<organism evidence="2 3">
    <name type="scientific">Corallococcus llansteffanensis</name>
    <dbReference type="NCBI Taxonomy" id="2316731"/>
    <lineage>
        <taxon>Bacteria</taxon>
        <taxon>Pseudomonadati</taxon>
        <taxon>Myxococcota</taxon>
        <taxon>Myxococcia</taxon>
        <taxon>Myxococcales</taxon>
        <taxon>Cystobacterineae</taxon>
        <taxon>Myxococcaceae</taxon>
        <taxon>Corallococcus</taxon>
    </lineage>
</organism>
<feature type="region of interest" description="Disordered" evidence="1">
    <location>
        <begin position="121"/>
        <end position="193"/>
    </location>
</feature>
<accession>A0A3A8PRF2</accession>
<protein>
    <submittedName>
        <fullName evidence="2">Uncharacterized protein</fullName>
    </submittedName>
</protein>
<feature type="compositionally biased region" description="Basic and acidic residues" evidence="1">
    <location>
        <begin position="124"/>
        <end position="152"/>
    </location>
</feature>
<reference evidence="3" key="1">
    <citation type="submission" date="2018-09" db="EMBL/GenBank/DDBJ databases">
        <authorList>
            <person name="Livingstone P.G."/>
            <person name="Whitworth D.E."/>
        </authorList>
    </citation>
    <scope>NUCLEOTIDE SEQUENCE [LARGE SCALE GENOMIC DNA]</scope>
    <source>
        <strain evidence="3">CA051B</strain>
    </source>
</reference>
<dbReference type="EMBL" id="RAWB01000147">
    <property type="protein sequence ID" value="RKH58839.1"/>
    <property type="molecule type" value="Genomic_DNA"/>
</dbReference>
<dbReference type="AlphaFoldDB" id="A0A3A8PRF2"/>
<feature type="compositionally biased region" description="Pro residues" evidence="1">
    <location>
        <begin position="48"/>
        <end position="57"/>
    </location>
</feature>
<feature type="compositionally biased region" description="Polar residues" evidence="1">
    <location>
        <begin position="70"/>
        <end position="81"/>
    </location>
</feature>
<keyword evidence="3" id="KW-1185">Reference proteome</keyword>
<evidence type="ECO:0000313" key="3">
    <source>
        <dbReference type="Proteomes" id="UP000272888"/>
    </source>
</evidence>
<feature type="compositionally biased region" description="Polar residues" evidence="1">
    <location>
        <begin position="160"/>
        <end position="170"/>
    </location>
</feature>
<dbReference type="RefSeq" id="WP_120644254.1">
    <property type="nucleotide sequence ID" value="NZ_RAWB01000147.1"/>
</dbReference>
<gene>
    <name evidence="2" type="ORF">D7V93_16095</name>
</gene>
<name>A0A3A8PRF2_9BACT</name>
<evidence type="ECO:0000313" key="2">
    <source>
        <dbReference type="EMBL" id="RKH58839.1"/>
    </source>
</evidence>